<dbReference type="AlphaFoldDB" id="T0GMP0"/>
<sequence length="101" mass="11648">MLYNRWKRWSEKGVLIAMMDSCLTEGAERKTIMIDATYFKAHRAASSLTVKTGDPRFERHLMLESRRSLPPLGMAEMSHDRPAVGDQVKSFDGHYRNDRSC</sequence>
<feature type="compositionally biased region" description="Basic and acidic residues" evidence="1">
    <location>
        <begin position="77"/>
        <end position="101"/>
    </location>
</feature>
<organism evidence="2 3">
    <name type="scientific">Sphingobium quisquiliarum P25</name>
    <dbReference type="NCBI Taxonomy" id="1329909"/>
    <lineage>
        <taxon>Bacteria</taxon>
        <taxon>Pseudomonadati</taxon>
        <taxon>Pseudomonadota</taxon>
        <taxon>Alphaproteobacteria</taxon>
        <taxon>Sphingomonadales</taxon>
        <taxon>Sphingomonadaceae</taxon>
        <taxon>Sphingobium</taxon>
    </lineage>
</organism>
<protein>
    <recommendedName>
        <fullName evidence="4">Transposase</fullName>
    </recommendedName>
</protein>
<accession>T0GMP0</accession>
<feature type="region of interest" description="Disordered" evidence="1">
    <location>
        <begin position="72"/>
        <end position="101"/>
    </location>
</feature>
<evidence type="ECO:0000313" key="3">
    <source>
        <dbReference type="Proteomes" id="UP000015525"/>
    </source>
</evidence>
<proteinExistence type="predicted"/>
<name>T0GMP0_9SPHN</name>
<evidence type="ECO:0000256" key="1">
    <source>
        <dbReference type="SAM" id="MobiDB-lite"/>
    </source>
</evidence>
<keyword evidence="3" id="KW-1185">Reference proteome</keyword>
<dbReference type="EMBL" id="ATHO01000149">
    <property type="protein sequence ID" value="EQB01952.1"/>
    <property type="molecule type" value="Genomic_DNA"/>
</dbReference>
<reference evidence="2 3" key="1">
    <citation type="journal article" date="2013" name="Genome Announc.">
        <title>Draft Genome Sequence of Sphingobium quisquiliarum Strain P25T, a Novel Hexachlorocyclohexane (HCH)-Degrading Bacterium Isolated from an HCH Dumpsite.</title>
        <authorList>
            <person name="Kumar Singh A."/>
            <person name="Sangwan N."/>
            <person name="Sharma A."/>
            <person name="Gupta V."/>
            <person name="Khurana J.P."/>
            <person name="Lal R."/>
        </authorList>
    </citation>
    <scope>NUCLEOTIDE SEQUENCE [LARGE SCALE GENOMIC DNA]</scope>
    <source>
        <strain evidence="2 3">P25</strain>
    </source>
</reference>
<evidence type="ECO:0000313" key="2">
    <source>
        <dbReference type="EMBL" id="EQB01952.1"/>
    </source>
</evidence>
<comment type="caution">
    <text evidence="2">The sequence shown here is derived from an EMBL/GenBank/DDBJ whole genome shotgun (WGS) entry which is preliminary data.</text>
</comment>
<gene>
    <name evidence="2" type="ORF">L288_17170</name>
</gene>
<dbReference type="Proteomes" id="UP000015525">
    <property type="component" value="Unassembled WGS sequence"/>
</dbReference>
<evidence type="ECO:0008006" key="4">
    <source>
        <dbReference type="Google" id="ProtNLM"/>
    </source>
</evidence>